<gene>
    <name evidence="7" type="ORF">MNBD_CHLOROFLEXI01-5335</name>
</gene>
<accession>A0A3B0VSL0</accession>
<dbReference type="PANTHER" id="PTHR30589">
    <property type="entry name" value="PROLIPOPROTEIN DIACYLGLYCERYL TRANSFERASE"/>
    <property type="match status" value="1"/>
</dbReference>
<feature type="transmembrane region" description="Helical" evidence="6">
    <location>
        <begin position="117"/>
        <end position="139"/>
    </location>
</feature>
<keyword evidence="5 6" id="KW-0472">Membrane</keyword>
<dbReference type="AlphaFoldDB" id="A0A3B0VSL0"/>
<evidence type="ECO:0000256" key="6">
    <source>
        <dbReference type="SAM" id="Phobius"/>
    </source>
</evidence>
<evidence type="ECO:0000256" key="3">
    <source>
        <dbReference type="ARBA" id="ARBA00022692"/>
    </source>
</evidence>
<feature type="transmembrane region" description="Helical" evidence="6">
    <location>
        <begin position="218"/>
        <end position="235"/>
    </location>
</feature>
<name>A0A3B0VSL0_9ZZZZ</name>
<feature type="transmembrane region" description="Helical" evidence="6">
    <location>
        <begin position="88"/>
        <end position="105"/>
    </location>
</feature>
<protein>
    <recommendedName>
        <fullName evidence="8">Prolipoprotein diacylglyceryl transferase</fullName>
    </recommendedName>
</protein>
<keyword evidence="1" id="KW-1003">Cell membrane</keyword>
<keyword evidence="4 6" id="KW-1133">Transmembrane helix</keyword>
<reference evidence="7" key="1">
    <citation type="submission" date="2018-06" db="EMBL/GenBank/DDBJ databases">
        <authorList>
            <person name="Zhirakovskaya E."/>
        </authorList>
    </citation>
    <scope>NUCLEOTIDE SEQUENCE</scope>
</reference>
<proteinExistence type="predicted"/>
<keyword evidence="3 6" id="KW-0812">Transmembrane</keyword>
<dbReference type="Pfam" id="PF01790">
    <property type="entry name" value="LGT"/>
    <property type="match status" value="1"/>
</dbReference>
<evidence type="ECO:0000256" key="1">
    <source>
        <dbReference type="ARBA" id="ARBA00022475"/>
    </source>
</evidence>
<feature type="transmembrane region" description="Helical" evidence="6">
    <location>
        <begin position="12"/>
        <end position="31"/>
    </location>
</feature>
<dbReference type="GO" id="GO:0042158">
    <property type="term" value="P:lipoprotein biosynthetic process"/>
    <property type="evidence" value="ECO:0007669"/>
    <property type="project" value="InterPro"/>
</dbReference>
<dbReference type="PANTHER" id="PTHR30589:SF0">
    <property type="entry name" value="PHOSPHATIDYLGLYCEROL--PROLIPOPROTEIN DIACYLGLYCERYL TRANSFERASE"/>
    <property type="match status" value="1"/>
</dbReference>
<sequence length="245" mass="26601">MFPTLNIGGAVFPTAGLVIILGIWLSLSLVERSADRLKQNRELVYGVAATAVFAGFIGARLTFVVQLWSAFSNNLLSIIWPLNNGYNLWGGIIIGLVGAFFYARAKQLRPLPTLDALIPGLVLGLMVVSLADFLGGPGYGSLTAVPWSIAQYGVRRHPVQLYELLVGGLALFTWWRVTQQANDDAGRPFLFTIAVYSAGRLLVDAFRDNALIVGDGYHLVQIASLLILLAALFQISRSIENVPET</sequence>
<feature type="transmembrane region" description="Helical" evidence="6">
    <location>
        <begin position="43"/>
        <end position="68"/>
    </location>
</feature>
<dbReference type="GO" id="GO:0008961">
    <property type="term" value="F:phosphatidylglycerol-prolipoprotein diacylglyceryl transferase activity"/>
    <property type="evidence" value="ECO:0007669"/>
    <property type="project" value="InterPro"/>
</dbReference>
<evidence type="ECO:0000256" key="4">
    <source>
        <dbReference type="ARBA" id="ARBA00022989"/>
    </source>
</evidence>
<evidence type="ECO:0000313" key="7">
    <source>
        <dbReference type="EMBL" id="VAW43390.1"/>
    </source>
</evidence>
<organism evidence="7">
    <name type="scientific">hydrothermal vent metagenome</name>
    <dbReference type="NCBI Taxonomy" id="652676"/>
    <lineage>
        <taxon>unclassified sequences</taxon>
        <taxon>metagenomes</taxon>
        <taxon>ecological metagenomes</taxon>
    </lineage>
</organism>
<keyword evidence="2" id="KW-0808">Transferase</keyword>
<feature type="transmembrane region" description="Helical" evidence="6">
    <location>
        <begin position="189"/>
        <end position="206"/>
    </location>
</feature>
<evidence type="ECO:0008006" key="8">
    <source>
        <dbReference type="Google" id="ProtNLM"/>
    </source>
</evidence>
<dbReference type="InterPro" id="IPR001640">
    <property type="entry name" value="Lgt"/>
</dbReference>
<evidence type="ECO:0000256" key="2">
    <source>
        <dbReference type="ARBA" id="ARBA00022679"/>
    </source>
</evidence>
<dbReference type="EMBL" id="UOEU01001074">
    <property type="protein sequence ID" value="VAW43390.1"/>
    <property type="molecule type" value="Genomic_DNA"/>
</dbReference>
<feature type="transmembrane region" description="Helical" evidence="6">
    <location>
        <begin position="159"/>
        <end position="177"/>
    </location>
</feature>
<evidence type="ECO:0000256" key="5">
    <source>
        <dbReference type="ARBA" id="ARBA00023136"/>
    </source>
</evidence>
<dbReference type="GO" id="GO:0005886">
    <property type="term" value="C:plasma membrane"/>
    <property type="evidence" value="ECO:0007669"/>
    <property type="project" value="InterPro"/>
</dbReference>